<dbReference type="SMART" id="SM00408">
    <property type="entry name" value="IGc2"/>
    <property type="match status" value="1"/>
</dbReference>
<reference evidence="2 3" key="1">
    <citation type="submission" date="2023-02" db="EMBL/GenBank/DDBJ databases">
        <title>LHISI_Scaffold_Assembly.</title>
        <authorList>
            <person name="Stuart O.P."/>
            <person name="Cleave R."/>
            <person name="Magrath M.J.L."/>
            <person name="Mikheyev A.S."/>
        </authorList>
    </citation>
    <scope>NUCLEOTIDE SEQUENCE [LARGE SCALE GENOMIC DNA]</scope>
    <source>
        <strain evidence="2">Daus_M_001</strain>
        <tissue evidence="2">Leg muscle</tissue>
    </source>
</reference>
<dbReference type="InterPro" id="IPR036179">
    <property type="entry name" value="Ig-like_dom_sf"/>
</dbReference>
<dbReference type="PROSITE" id="PS50835">
    <property type="entry name" value="IG_LIKE"/>
    <property type="match status" value="1"/>
</dbReference>
<gene>
    <name evidence="2" type="ORF">PR048_023400</name>
</gene>
<evidence type="ECO:0000313" key="3">
    <source>
        <dbReference type="Proteomes" id="UP001159363"/>
    </source>
</evidence>
<dbReference type="InterPro" id="IPR013783">
    <property type="entry name" value="Ig-like_fold"/>
</dbReference>
<dbReference type="SUPFAM" id="SSF48726">
    <property type="entry name" value="Immunoglobulin"/>
    <property type="match status" value="1"/>
</dbReference>
<dbReference type="InterPro" id="IPR003598">
    <property type="entry name" value="Ig_sub2"/>
</dbReference>
<feature type="domain" description="Ig-like" evidence="1">
    <location>
        <begin position="23"/>
        <end position="115"/>
    </location>
</feature>
<dbReference type="Gene3D" id="2.60.40.10">
    <property type="entry name" value="Immunoglobulins"/>
    <property type="match status" value="1"/>
</dbReference>
<accession>A0ABQ9GU07</accession>
<comment type="caution">
    <text evidence="2">The sequence shown here is derived from an EMBL/GenBank/DDBJ whole genome shotgun (WGS) entry which is preliminary data.</text>
</comment>
<evidence type="ECO:0000259" key="1">
    <source>
        <dbReference type="PROSITE" id="PS50835"/>
    </source>
</evidence>
<dbReference type="PANTHER" id="PTHR23278:SF25">
    <property type="entry name" value="GH14967P"/>
    <property type="match status" value="1"/>
</dbReference>
<protein>
    <recommendedName>
        <fullName evidence="1">Ig-like domain-containing protein</fullName>
    </recommendedName>
</protein>
<dbReference type="SMART" id="SM00409">
    <property type="entry name" value="IG"/>
    <property type="match status" value="1"/>
</dbReference>
<dbReference type="Proteomes" id="UP001159363">
    <property type="component" value="Chromosome 8"/>
</dbReference>
<evidence type="ECO:0000313" key="2">
    <source>
        <dbReference type="EMBL" id="KAJ8875505.1"/>
    </source>
</evidence>
<name>A0ABQ9GU07_9NEOP</name>
<dbReference type="InterPro" id="IPR007110">
    <property type="entry name" value="Ig-like_dom"/>
</dbReference>
<sequence length="120" mass="12922">MPVCLLVPIVTITNFCSRIADTPEIRLQLGKSLTSGSIREGIDVYFDCVIKANPAVNKVDWKHNDGPLNHNASHGVIISNQSLVLQSVGRNSSGTYSCIAHNSEGSGKSTPFFLNVMCTC</sequence>
<dbReference type="PANTHER" id="PTHR23278">
    <property type="entry name" value="SIDESTEP PROTEIN"/>
    <property type="match status" value="1"/>
</dbReference>
<organism evidence="2 3">
    <name type="scientific">Dryococelus australis</name>
    <dbReference type="NCBI Taxonomy" id="614101"/>
    <lineage>
        <taxon>Eukaryota</taxon>
        <taxon>Metazoa</taxon>
        <taxon>Ecdysozoa</taxon>
        <taxon>Arthropoda</taxon>
        <taxon>Hexapoda</taxon>
        <taxon>Insecta</taxon>
        <taxon>Pterygota</taxon>
        <taxon>Neoptera</taxon>
        <taxon>Polyneoptera</taxon>
        <taxon>Phasmatodea</taxon>
        <taxon>Verophasmatodea</taxon>
        <taxon>Anareolatae</taxon>
        <taxon>Phasmatidae</taxon>
        <taxon>Eurycanthinae</taxon>
        <taxon>Dryococelus</taxon>
    </lineage>
</organism>
<dbReference type="Pfam" id="PF13927">
    <property type="entry name" value="Ig_3"/>
    <property type="match status" value="1"/>
</dbReference>
<dbReference type="EMBL" id="JARBHB010000009">
    <property type="protein sequence ID" value="KAJ8875505.1"/>
    <property type="molecule type" value="Genomic_DNA"/>
</dbReference>
<dbReference type="InterPro" id="IPR003599">
    <property type="entry name" value="Ig_sub"/>
</dbReference>
<keyword evidence="3" id="KW-1185">Reference proteome</keyword>
<proteinExistence type="predicted"/>